<dbReference type="GO" id="GO:0005634">
    <property type="term" value="C:nucleus"/>
    <property type="evidence" value="ECO:0007669"/>
    <property type="project" value="UniProtKB-SubCell"/>
</dbReference>
<keyword evidence="5" id="KW-0862">Zinc</keyword>
<dbReference type="GO" id="GO:0003697">
    <property type="term" value="F:single-stranded DNA binding"/>
    <property type="evidence" value="ECO:0007669"/>
    <property type="project" value="TreeGrafter"/>
</dbReference>
<dbReference type="GO" id="GO:0003725">
    <property type="term" value="F:double-stranded RNA binding"/>
    <property type="evidence" value="ECO:0007669"/>
    <property type="project" value="TreeGrafter"/>
</dbReference>
<keyword evidence="7" id="KW-0234">DNA repair</keyword>
<evidence type="ECO:0000256" key="4">
    <source>
        <dbReference type="ARBA" id="ARBA00022801"/>
    </source>
</evidence>
<dbReference type="PROSITE" id="PS00028">
    <property type="entry name" value="ZINC_FINGER_C2H2_1"/>
    <property type="match status" value="1"/>
</dbReference>
<dbReference type="GeneID" id="110981744"/>
<proteinExistence type="predicted"/>
<name>A0A8B7YVA2_ACAPL</name>
<sequence>MQLICRIECTGFNTSFAMTDLGIFGQLKHVKQNYRDAMATAKLGKKHLLEPSGGGPPAKKGHWSLGLKDSMNDPSKQVQEDDRVVVIKDKYPKARYHFLVLPKENISKLKALKADHLDLLKHMHEVGQRVIEGAIGEEGLSYRLGYHAVPSMSHLHLHAISQDFDSPSLKTKKHWNSFTSAYFVDSKEVMDQLETEGKVDTSAKNPEALLKLPLRCHVCKKELATMPKLKEHIVTHIKKR</sequence>
<feature type="region of interest" description="Disordered" evidence="11">
    <location>
        <begin position="47"/>
        <end position="79"/>
    </location>
</feature>
<feature type="domain" description="HIT" evidence="13">
    <location>
        <begin position="64"/>
        <end position="169"/>
    </location>
</feature>
<keyword evidence="14" id="KW-1185">Reference proteome</keyword>
<reference evidence="15" key="1">
    <citation type="submission" date="2025-08" db="UniProtKB">
        <authorList>
            <consortium name="RefSeq"/>
        </authorList>
    </citation>
    <scope>IDENTIFICATION</scope>
</reference>
<evidence type="ECO:0000256" key="8">
    <source>
        <dbReference type="ARBA" id="ARBA00023242"/>
    </source>
</evidence>
<dbReference type="RefSeq" id="XP_022095256.1">
    <property type="nucleotide sequence ID" value="XM_022239564.1"/>
</dbReference>
<dbReference type="GO" id="GO:0008270">
    <property type="term" value="F:zinc ion binding"/>
    <property type="evidence" value="ECO:0007669"/>
    <property type="project" value="UniProtKB-KW"/>
</dbReference>
<dbReference type="SUPFAM" id="SSF54197">
    <property type="entry name" value="HIT-like"/>
    <property type="match status" value="1"/>
</dbReference>
<dbReference type="Gene3D" id="3.30.428.10">
    <property type="entry name" value="HIT-like"/>
    <property type="match status" value="1"/>
</dbReference>
<protein>
    <submittedName>
        <fullName evidence="15">Aprataxin-like isoform X1</fullName>
    </submittedName>
</protein>
<keyword evidence="8" id="KW-0539">Nucleus</keyword>
<dbReference type="GO" id="GO:0033699">
    <property type="term" value="F:DNA 5'-adenosine monophosphate hydrolase activity"/>
    <property type="evidence" value="ECO:0007669"/>
    <property type="project" value="TreeGrafter"/>
</dbReference>
<dbReference type="InterPro" id="IPR032566">
    <property type="entry name" value="Znf-C2HE"/>
</dbReference>
<evidence type="ECO:0000313" key="15">
    <source>
        <dbReference type="RefSeq" id="XP_022095256.1"/>
    </source>
</evidence>
<dbReference type="FunFam" id="3.30.428.10:FF:000004">
    <property type="entry name" value="aprataxin isoform X2"/>
    <property type="match status" value="1"/>
</dbReference>
<keyword evidence="4" id="KW-0378">Hydrolase</keyword>
<dbReference type="InterPro" id="IPR036265">
    <property type="entry name" value="HIT-like_sf"/>
</dbReference>
<dbReference type="PANTHER" id="PTHR12486">
    <property type="entry name" value="APRATAXIN-RELATED"/>
    <property type="match status" value="1"/>
</dbReference>
<evidence type="ECO:0000256" key="7">
    <source>
        <dbReference type="ARBA" id="ARBA00023204"/>
    </source>
</evidence>
<evidence type="ECO:0000259" key="13">
    <source>
        <dbReference type="PROSITE" id="PS51084"/>
    </source>
</evidence>
<dbReference type="Pfam" id="PF11969">
    <property type="entry name" value="DcpS_C"/>
    <property type="match status" value="1"/>
</dbReference>
<evidence type="ECO:0000256" key="11">
    <source>
        <dbReference type="SAM" id="MobiDB-lite"/>
    </source>
</evidence>
<evidence type="ECO:0000256" key="9">
    <source>
        <dbReference type="PROSITE-ProRule" id="PRU00042"/>
    </source>
</evidence>
<dbReference type="GO" id="GO:0030983">
    <property type="term" value="F:mismatched DNA binding"/>
    <property type="evidence" value="ECO:0007669"/>
    <property type="project" value="TreeGrafter"/>
</dbReference>
<keyword evidence="6" id="KW-0238">DNA-binding</keyword>
<keyword evidence="9" id="KW-0863">Zinc-finger</keyword>
<dbReference type="PROSITE" id="PS51084">
    <property type="entry name" value="HIT_2"/>
    <property type="match status" value="1"/>
</dbReference>
<dbReference type="Proteomes" id="UP000694845">
    <property type="component" value="Unplaced"/>
</dbReference>
<dbReference type="Pfam" id="PF16278">
    <property type="entry name" value="zf-C2HE"/>
    <property type="match status" value="1"/>
</dbReference>
<evidence type="ECO:0000256" key="5">
    <source>
        <dbReference type="ARBA" id="ARBA00022833"/>
    </source>
</evidence>
<dbReference type="OrthoDB" id="3512845at2759"/>
<dbReference type="AlphaFoldDB" id="A0A8B7YVA2"/>
<feature type="short sequence motif" description="Histidine triad motif" evidence="10">
    <location>
        <begin position="154"/>
        <end position="158"/>
    </location>
</feature>
<organism evidence="14 15">
    <name type="scientific">Acanthaster planci</name>
    <name type="common">Crown-of-thorns starfish</name>
    <dbReference type="NCBI Taxonomy" id="133434"/>
    <lineage>
        <taxon>Eukaryota</taxon>
        <taxon>Metazoa</taxon>
        <taxon>Echinodermata</taxon>
        <taxon>Eleutherozoa</taxon>
        <taxon>Asterozoa</taxon>
        <taxon>Asteroidea</taxon>
        <taxon>Valvatacea</taxon>
        <taxon>Valvatida</taxon>
        <taxon>Acanthasteridae</taxon>
        <taxon>Acanthaster</taxon>
    </lineage>
</organism>
<feature type="domain" description="C2H2-type" evidence="12">
    <location>
        <begin position="214"/>
        <end position="240"/>
    </location>
</feature>
<comment type="subcellular location">
    <subcellularLocation>
        <location evidence="1">Nucleus</location>
    </subcellularLocation>
</comment>
<evidence type="ECO:0000256" key="6">
    <source>
        <dbReference type="ARBA" id="ARBA00023125"/>
    </source>
</evidence>
<accession>A0A8B7YVA2</accession>
<dbReference type="KEGG" id="aplc:110981744"/>
<evidence type="ECO:0000256" key="3">
    <source>
        <dbReference type="ARBA" id="ARBA00022763"/>
    </source>
</evidence>
<dbReference type="GO" id="GO:0000012">
    <property type="term" value="P:single strand break repair"/>
    <property type="evidence" value="ECO:0007669"/>
    <property type="project" value="TreeGrafter"/>
</dbReference>
<dbReference type="PROSITE" id="PS50157">
    <property type="entry name" value="ZINC_FINGER_C2H2_2"/>
    <property type="match status" value="1"/>
</dbReference>
<evidence type="ECO:0000256" key="1">
    <source>
        <dbReference type="ARBA" id="ARBA00004123"/>
    </source>
</evidence>
<dbReference type="CTD" id="54840"/>
<gene>
    <name evidence="15" type="primary">LOC110981744</name>
</gene>
<dbReference type="GO" id="GO:1990165">
    <property type="term" value="F:single-strand break-containing DNA binding"/>
    <property type="evidence" value="ECO:0007669"/>
    <property type="project" value="TreeGrafter"/>
</dbReference>
<keyword evidence="2" id="KW-0479">Metal-binding</keyword>
<evidence type="ECO:0000256" key="2">
    <source>
        <dbReference type="ARBA" id="ARBA00022723"/>
    </source>
</evidence>
<evidence type="ECO:0000256" key="10">
    <source>
        <dbReference type="PROSITE-ProRule" id="PRU00464"/>
    </source>
</evidence>
<dbReference type="InterPro" id="IPR013087">
    <property type="entry name" value="Znf_C2H2_type"/>
</dbReference>
<dbReference type="InterPro" id="IPR011146">
    <property type="entry name" value="HIT-like"/>
</dbReference>
<dbReference type="PANTHER" id="PTHR12486:SF4">
    <property type="entry name" value="APRATAXIN"/>
    <property type="match status" value="1"/>
</dbReference>
<evidence type="ECO:0000313" key="14">
    <source>
        <dbReference type="Proteomes" id="UP000694845"/>
    </source>
</evidence>
<keyword evidence="3" id="KW-0227">DNA damage</keyword>
<evidence type="ECO:0000259" key="12">
    <source>
        <dbReference type="PROSITE" id="PS50157"/>
    </source>
</evidence>